<dbReference type="GO" id="GO:0020037">
    <property type="term" value="F:heme binding"/>
    <property type="evidence" value="ECO:0007669"/>
    <property type="project" value="InterPro"/>
</dbReference>
<gene>
    <name evidence="6" type="ORF">EV193_108219</name>
</gene>
<dbReference type="Proteomes" id="UP000294257">
    <property type="component" value="Unassembled WGS sequence"/>
</dbReference>
<keyword evidence="7" id="KW-1185">Reference proteome</keyword>
<feature type="binding site" description="axial binding residue" evidence="3">
    <location>
        <position position="386"/>
    </location>
    <ligand>
        <name>heme</name>
        <dbReference type="ChEBI" id="CHEBI:30413"/>
    </ligand>
    <ligandPart>
        <name>Fe</name>
        <dbReference type="ChEBI" id="CHEBI:18248"/>
    </ligandPart>
</feature>
<dbReference type="GO" id="GO:0004497">
    <property type="term" value="F:monooxygenase activity"/>
    <property type="evidence" value="ECO:0007669"/>
    <property type="project" value="UniProtKB-KW"/>
</dbReference>
<evidence type="ECO:0000256" key="3">
    <source>
        <dbReference type="PIRSR" id="PIRSR602401-1"/>
    </source>
</evidence>
<comment type="cofactor">
    <cofactor evidence="1 3">
        <name>heme</name>
        <dbReference type="ChEBI" id="CHEBI:30413"/>
    </cofactor>
</comment>
<dbReference type="PRINTS" id="PR00385">
    <property type="entry name" value="P450"/>
</dbReference>
<dbReference type="EMBL" id="SGWQ01000008">
    <property type="protein sequence ID" value="RZS34869.1"/>
    <property type="molecule type" value="Genomic_DNA"/>
</dbReference>
<accession>A0A4Q7KI72</accession>
<organism evidence="6 7">
    <name type="scientific">Herbihabitans rhizosphaerae</name>
    <dbReference type="NCBI Taxonomy" id="1872711"/>
    <lineage>
        <taxon>Bacteria</taxon>
        <taxon>Bacillati</taxon>
        <taxon>Actinomycetota</taxon>
        <taxon>Actinomycetes</taxon>
        <taxon>Pseudonocardiales</taxon>
        <taxon>Pseudonocardiaceae</taxon>
        <taxon>Herbihabitans</taxon>
    </lineage>
</organism>
<keyword evidence="3 4" id="KW-0408">Iron</keyword>
<evidence type="ECO:0000256" key="2">
    <source>
        <dbReference type="ARBA" id="ARBA00010617"/>
    </source>
</evidence>
<keyword evidence="4" id="KW-0560">Oxidoreductase</keyword>
<evidence type="ECO:0000313" key="7">
    <source>
        <dbReference type="Proteomes" id="UP000294257"/>
    </source>
</evidence>
<protein>
    <submittedName>
        <fullName evidence="6">Cytochrome P450</fullName>
    </submittedName>
</protein>
<proteinExistence type="inferred from homology"/>
<comment type="similarity">
    <text evidence="2 4">Belongs to the cytochrome P450 family.</text>
</comment>
<dbReference type="Pfam" id="PF00067">
    <property type="entry name" value="p450"/>
    <property type="match status" value="1"/>
</dbReference>
<dbReference type="CDD" id="cd11053">
    <property type="entry name" value="CYP110-like"/>
    <property type="match status" value="1"/>
</dbReference>
<dbReference type="PRINTS" id="PR00463">
    <property type="entry name" value="EP450I"/>
</dbReference>
<feature type="region of interest" description="Disordered" evidence="5">
    <location>
        <begin position="1"/>
        <end position="20"/>
    </location>
</feature>
<comment type="caution">
    <text evidence="6">The sequence shown here is derived from an EMBL/GenBank/DDBJ whole genome shotgun (WGS) entry which is preliminary data.</text>
</comment>
<dbReference type="PROSITE" id="PS00086">
    <property type="entry name" value="CYTOCHROME_P450"/>
    <property type="match status" value="1"/>
</dbReference>
<keyword evidence="3 4" id="KW-0349">Heme</keyword>
<evidence type="ECO:0000313" key="6">
    <source>
        <dbReference type="EMBL" id="RZS34869.1"/>
    </source>
</evidence>
<dbReference type="InterPro" id="IPR036396">
    <property type="entry name" value="Cyt_P450_sf"/>
</dbReference>
<dbReference type="OrthoDB" id="5290182at2"/>
<reference evidence="6 7" key="1">
    <citation type="submission" date="2019-02" db="EMBL/GenBank/DDBJ databases">
        <title>Genomic Encyclopedia of Type Strains, Phase IV (KMG-IV): sequencing the most valuable type-strain genomes for metagenomic binning, comparative biology and taxonomic classification.</title>
        <authorList>
            <person name="Goeker M."/>
        </authorList>
    </citation>
    <scope>NUCLEOTIDE SEQUENCE [LARGE SCALE GENOMIC DNA]</scope>
    <source>
        <strain evidence="6 7">DSM 101727</strain>
    </source>
</reference>
<dbReference type="GO" id="GO:0016705">
    <property type="term" value="F:oxidoreductase activity, acting on paired donors, with incorporation or reduction of molecular oxygen"/>
    <property type="evidence" value="ECO:0007669"/>
    <property type="project" value="InterPro"/>
</dbReference>
<evidence type="ECO:0000256" key="1">
    <source>
        <dbReference type="ARBA" id="ARBA00001971"/>
    </source>
</evidence>
<name>A0A4Q7KI72_9PSEU</name>
<evidence type="ECO:0000256" key="5">
    <source>
        <dbReference type="SAM" id="MobiDB-lite"/>
    </source>
</evidence>
<dbReference type="Gene3D" id="1.10.630.10">
    <property type="entry name" value="Cytochrome P450"/>
    <property type="match status" value="1"/>
</dbReference>
<dbReference type="InterPro" id="IPR050121">
    <property type="entry name" value="Cytochrome_P450_monoxygenase"/>
</dbReference>
<dbReference type="SUPFAM" id="SSF48264">
    <property type="entry name" value="Cytochrome P450"/>
    <property type="match status" value="1"/>
</dbReference>
<dbReference type="PANTHER" id="PTHR24305">
    <property type="entry name" value="CYTOCHROME P450"/>
    <property type="match status" value="1"/>
</dbReference>
<dbReference type="GO" id="GO:0005506">
    <property type="term" value="F:iron ion binding"/>
    <property type="evidence" value="ECO:0007669"/>
    <property type="project" value="InterPro"/>
</dbReference>
<dbReference type="InterPro" id="IPR001128">
    <property type="entry name" value="Cyt_P450"/>
</dbReference>
<keyword evidence="4" id="KW-0503">Monooxygenase</keyword>
<dbReference type="RefSeq" id="WP_130346302.1">
    <property type="nucleotide sequence ID" value="NZ_SGWQ01000008.1"/>
</dbReference>
<dbReference type="InterPro" id="IPR017972">
    <property type="entry name" value="Cyt_P450_CS"/>
</dbReference>
<keyword evidence="3 4" id="KW-0479">Metal-binding</keyword>
<dbReference type="InterPro" id="IPR002401">
    <property type="entry name" value="Cyt_P450_E_grp-I"/>
</dbReference>
<dbReference type="PANTHER" id="PTHR24305:SF166">
    <property type="entry name" value="CYTOCHROME P450 12A4, MITOCHONDRIAL-RELATED"/>
    <property type="match status" value="1"/>
</dbReference>
<evidence type="ECO:0000256" key="4">
    <source>
        <dbReference type="RuleBase" id="RU000461"/>
    </source>
</evidence>
<sequence>MATIDVERTGTSPSLPDGPKLPKAVQTLLFMTARHKFVPRWRQRYGEAFTIRLSFGGGRNVVIISRPEHIREVFAGAPEGFHAGESNRVLAPVMGEHSVLIQDGEDHKRSRKRLMPAFNGAALRGYGEMMTTLAEKCADVLPVGRPFEMHRQMNDVTLEIILRVVFGMTDEHRLAELRPTIRRLVNIGPVAVFGWASPRLRRYWPWKRNQGDLNAADALIYKEIAARRTVDDLAERTDVLSRLLVADPDMADIELRDHMMTLLLAGHETTATALAWSFHELARNPDVLRRAQQAADTGDEEYLSAVAKEAMRLRPVVLAVGRKLTEDTTVAGMRLPSGTVISPSIALVHADDTLHPAPGDFQPERFIGHGPEAGTWIPFGGGVRRCIGASFSVQEAAAVLQAVLSRYDVRPDRERPEPGKMRNITMVPTRGARVILTPR</sequence>
<dbReference type="AlphaFoldDB" id="A0A4Q7KI72"/>